<dbReference type="GO" id="GO:0003729">
    <property type="term" value="F:mRNA binding"/>
    <property type="evidence" value="ECO:0007669"/>
    <property type="project" value="TreeGrafter"/>
</dbReference>
<dbReference type="GO" id="GO:0048312">
    <property type="term" value="P:intracellular distribution of mitochondria"/>
    <property type="evidence" value="ECO:0007669"/>
    <property type="project" value="TreeGrafter"/>
</dbReference>
<dbReference type="CDD" id="cd15466">
    <property type="entry name" value="CLU-central"/>
    <property type="match status" value="1"/>
</dbReference>
<dbReference type="SUPFAM" id="SSF48452">
    <property type="entry name" value="TPR-like"/>
    <property type="match status" value="1"/>
</dbReference>
<feature type="region of interest" description="Disordered" evidence="3">
    <location>
        <begin position="1232"/>
        <end position="1257"/>
    </location>
</feature>
<evidence type="ECO:0000256" key="1">
    <source>
        <dbReference type="ARBA" id="ARBA00022490"/>
    </source>
</evidence>
<dbReference type="SUPFAM" id="SSF103107">
    <property type="entry name" value="Hypothetical protein c14orf129, hspc210"/>
    <property type="match status" value="1"/>
</dbReference>
<sequence length="1257" mass="140175">MSVGGNVVADEEVDAVSSGALEKSADDVNQDVGIAAVDGPAELETTETSIGEELFRFKVVAPNADPFELQLNSSEMFHEVSQVLLDRESTCHRTCFSLHLDGKRLDNFTEIRSVEDVKDGATLHVVEDPYTLREVRVHIRHLRELLLRNGTEFSFEAANALDGLSLTYLPSLNLFEKRGEGRLIELPPDYIQPGSKERPLGPLIQSPAKPLLPFINLSLSSYNPPIGPRKLKGDLLYIDVETVEKRRVHITSSVKGFYVNASTDEIFRPTPSTQLKTVYHSLVELLSAVSTGFRKAYSALIRRRVDKNVLERLPTPYPVTSWFATVPEFTQDGLRAEETTQPHRVGYEDQLPGQLRDWNEELQTTHEMSRNTIQERIIRDRSVFKIHSDFVSAALKGATAVVDGNVVSINPADDPKTHMFLWNDIFFSLGFDVKDHYKDIGGDAAAQAGTAADLQGVRIYSALDDPRLCTLGMAVIDYKGYRVTAQSIIPGILEKDQEQSVVYGSIDFGKTVTTSDAYEKLLSKTVDELKILPHEVITKDKDGKESTVMLYTSYETKGIVGNDSRTYVLDLLRTMPPDVNYMEEPTLSDNVKEMGYPRKFPHKLTTLRQELVEAFTDARYMRFIQVAAMHVKECKFSESLEANDAEREETAVSDNQLPSEQEALKIVDEAIPSKEAAAANQKSLEVIAKAAAQVGSLSDKVFDIRFNPDCFAPNVQHAPTEDLEKQRKILIDAGEFLLITQIPSFIDECMNHVVTPIDGECLCELMHSKGINVRYLGQLLKDKRVDKNSYLRIIISSEIVLRSLKHIIRKILQDVSSDQTGPAVAHLLNAFLGSVTFVVKEEKANKKTKRGSGGRRGGESKWADMSTKALWSSICSEADSYYGFKFDLATADEMFEAFGVQKVSLLRRLCKIMGIQLQAKDYQLEKKPLPFSDDDILNMYPIFRHKNPWARDAKNLYVRAQAETSHGRLREAYDYVAESVNLMTSVYGALHSELGQAMRLLARLAYLLGEPTEALSLQYKATLISERCNGIDHALTIVEYINLAHFAFANLYITAALKLLYRARYLLLLVHGENHPLMAQIDGNLGTVLYAVQEYDMAVKFLTAADVLSTAQGESKRLKAALLSHMMARAHSCRGDFRAALTAEKETYAIYLKLFGAKHERTRESGDCLKHLTQQAVEFQKRMHEAAKGNEVHKLLPLQAPPPMLPAVLEVLNALNGIIIISFPAATAQADAPATNSMPNTAQSDSSVPALQEEALD</sequence>
<accession>A0AAF3EBA5</accession>
<name>A0AAF3EBA5_9BILA</name>
<dbReference type="Pfam" id="PF12807">
    <property type="entry name" value="eIF3_p135"/>
    <property type="match status" value="1"/>
</dbReference>
<keyword evidence="5" id="KW-1185">Reference proteome</keyword>
<dbReference type="Pfam" id="PF13236">
    <property type="entry name" value="CLU"/>
    <property type="match status" value="1"/>
</dbReference>
<reference evidence="6" key="1">
    <citation type="submission" date="2024-02" db="UniProtKB">
        <authorList>
            <consortium name="WormBaseParasite"/>
        </authorList>
    </citation>
    <scope>IDENTIFICATION</scope>
</reference>
<protein>
    <recommendedName>
        <fullName evidence="2">Clustered mitochondria protein homolog</fullName>
    </recommendedName>
</protein>
<comment type="subcellular location">
    <subcellularLocation>
        <location evidence="2">Cytoplasm</location>
    </subcellularLocation>
</comment>
<feature type="compositionally biased region" description="Polar residues" evidence="3">
    <location>
        <begin position="1236"/>
        <end position="1249"/>
    </location>
</feature>
<dbReference type="WBParaSite" id="MBELARI_LOCUS11216">
    <property type="protein sequence ID" value="MBELARI_LOCUS11216"/>
    <property type="gene ID" value="MBELARI_LOCUS11216"/>
</dbReference>
<proteinExistence type="inferred from homology"/>
<dbReference type="Pfam" id="PF15044">
    <property type="entry name" value="CLU_N"/>
    <property type="match status" value="1"/>
</dbReference>
<keyword evidence="1 2" id="KW-0963">Cytoplasm</keyword>
<evidence type="ECO:0000256" key="2">
    <source>
        <dbReference type="HAMAP-Rule" id="MF_03013"/>
    </source>
</evidence>
<dbReference type="InterPro" id="IPR033646">
    <property type="entry name" value="CLU-central"/>
</dbReference>
<dbReference type="AlphaFoldDB" id="A0AAF3EBA5"/>
<keyword evidence="2" id="KW-0694">RNA-binding</keyword>
<evidence type="ECO:0000313" key="5">
    <source>
        <dbReference type="Proteomes" id="UP000887575"/>
    </source>
</evidence>
<organism evidence="5 6">
    <name type="scientific">Mesorhabditis belari</name>
    <dbReference type="NCBI Taxonomy" id="2138241"/>
    <lineage>
        <taxon>Eukaryota</taxon>
        <taxon>Metazoa</taxon>
        <taxon>Ecdysozoa</taxon>
        <taxon>Nematoda</taxon>
        <taxon>Chromadorea</taxon>
        <taxon>Rhabditida</taxon>
        <taxon>Rhabditina</taxon>
        <taxon>Rhabditomorpha</taxon>
        <taxon>Rhabditoidea</taxon>
        <taxon>Rhabditidae</taxon>
        <taxon>Mesorhabditinae</taxon>
        <taxon>Mesorhabditis</taxon>
    </lineage>
</organism>
<dbReference type="InterPro" id="IPR007967">
    <property type="entry name" value="GSKIP_dom"/>
</dbReference>
<dbReference type="PANTHER" id="PTHR12601">
    <property type="entry name" value="EUKARYOTIC TRANSLATION INITIATION FACTOR 3 SUBUNIT EIF-3"/>
    <property type="match status" value="1"/>
</dbReference>
<dbReference type="InterPro" id="IPR011990">
    <property type="entry name" value="TPR-like_helical_dom_sf"/>
</dbReference>
<dbReference type="GO" id="GO:0005737">
    <property type="term" value="C:cytoplasm"/>
    <property type="evidence" value="ECO:0007669"/>
    <property type="project" value="UniProtKB-SubCell"/>
</dbReference>
<comment type="function">
    <text evidence="2">mRNA-binding protein involved in proper cytoplasmic distribution of mitochondria.</text>
</comment>
<evidence type="ECO:0000256" key="3">
    <source>
        <dbReference type="SAM" id="MobiDB-lite"/>
    </source>
</evidence>
<dbReference type="PROSITE" id="PS51823">
    <property type="entry name" value="CLU"/>
    <property type="match status" value="1"/>
</dbReference>
<dbReference type="InterPro" id="IPR023231">
    <property type="entry name" value="GSKIP_dom_sf"/>
</dbReference>
<dbReference type="GO" id="GO:0007005">
    <property type="term" value="P:mitochondrion organization"/>
    <property type="evidence" value="ECO:0007669"/>
    <property type="project" value="UniProtKB-UniRule"/>
</dbReference>
<dbReference type="HAMAP" id="MF_03013">
    <property type="entry name" value="CLU"/>
    <property type="match status" value="1"/>
</dbReference>
<comment type="similarity">
    <text evidence="2">Belongs to the CLU family.</text>
</comment>
<dbReference type="Gene3D" id="3.30.2280.10">
    <property type="entry name" value="Hypothetical protein (hspc210)"/>
    <property type="match status" value="1"/>
</dbReference>
<dbReference type="InterPro" id="IPR028275">
    <property type="entry name" value="CLU_N"/>
</dbReference>
<dbReference type="Pfam" id="PF13374">
    <property type="entry name" value="TPR_10"/>
    <property type="match status" value="1"/>
</dbReference>
<dbReference type="Gene3D" id="1.25.40.10">
    <property type="entry name" value="Tetratricopeptide repeat domain"/>
    <property type="match status" value="1"/>
</dbReference>
<dbReference type="InterPro" id="IPR025697">
    <property type="entry name" value="CLU_dom"/>
</dbReference>
<dbReference type="FunFam" id="3.30.2280.10:FF:000002">
    <property type="entry name" value="Clustered mitochondria protein homolog"/>
    <property type="match status" value="1"/>
</dbReference>
<feature type="domain" description="Clu" evidence="4">
    <location>
        <begin position="335"/>
        <end position="582"/>
    </location>
</feature>
<evidence type="ECO:0000259" key="4">
    <source>
        <dbReference type="PROSITE" id="PS51823"/>
    </source>
</evidence>
<dbReference type="PANTHER" id="PTHR12601:SF6">
    <property type="entry name" value="CLUSTERED MITOCHONDRIA PROTEIN HOMOLOG"/>
    <property type="match status" value="1"/>
</dbReference>
<dbReference type="Proteomes" id="UP000887575">
    <property type="component" value="Unassembled WGS sequence"/>
</dbReference>
<dbReference type="Pfam" id="PF05303">
    <property type="entry name" value="GSKIP_dom"/>
    <property type="match status" value="1"/>
</dbReference>
<evidence type="ECO:0000313" key="6">
    <source>
        <dbReference type="WBParaSite" id="MBELARI_LOCUS11216"/>
    </source>
</evidence>
<dbReference type="InterPro" id="IPR027523">
    <property type="entry name" value="CLU_prot"/>
</dbReference>